<name>A0AAI9ZY81_9PEZI</name>
<proteinExistence type="predicted"/>
<dbReference type="GeneID" id="85474618"/>
<comment type="caution">
    <text evidence="2">The sequence shown here is derived from an EMBL/GenBank/DDBJ whole genome shotgun (WGS) entry which is preliminary data.</text>
</comment>
<dbReference type="Proteomes" id="UP001243989">
    <property type="component" value="Unassembled WGS sequence"/>
</dbReference>
<dbReference type="AlphaFoldDB" id="A0AAI9ZY81"/>
<reference evidence="2" key="1">
    <citation type="submission" date="2021-06" db="EMBL/GenBank/DDBJ databases">
        <title>Comparative genomics, transcriptomics and evolutionary studies reveal genomic signatures of adaptation to plant cell wall in hemibiotrophic fungi.</title>
        <authorList>
            <consortium name="DOE Joint Genome Institute"/>
            <person name="Baroncelli R."/>
            <person name="Diaz J.F."/>
            <person name="Benocci T."/>
            <person name="Peng M."/>
            <person name="Battaglia E."/>
            <person name="Haridas S."/>
            <person name="Andreopoulos W."/>
            <person name="Labutti K."/>
            <person name="Pangilinan J."/>
            <person name="Floch G.L."/>
            <person name="Makela M.R."/>
            <person name="Henrissat B."/>
            <person name="Grigoriev I.V."/>
            <person name="Crouch J.A."/>
            <person name="De Vries R.P."/>
            <person name="Sukno S.A."/>
            <person name="Thon M.R."/>
        </authorList>
    </citation>
    <scope>NUCLEOTIDE SEQUENCE</scope>
    <source>
        <strain evidence="2">CBS 102054</strain>
    </source>
</reference>
<feature type="region of interest" description="Disordered" evidence="1">
    <location>
        <begin position="84"/>
        <end position="161"/>
    </location>
</feature>
<organism evidence="2 3">
    <name type="scientific">Colletotrichum phormii</name>
    <dbReference type="NCBI Taxonomy" id="359342"/>
    <lineage>
        <taxon>Eukaryota</taxon>
        <taxon>Fungi</taxon>
        <taxon>Dikarya</taxon>
        <taxon>Ascomycota</taxon>
        <taxon>Pezizomycotina</taxon>
        <taxon>Sordariomycetes</taxon>
        <taxon>Hypocreomycetidae</taxon>
        <taxon>Glomerellales</taxon>
        <taxon>Glomerellaceae</taxon>
        <taxon>Colletotrichum</taxon>
        <taxon>Colletotrichum acutatum species complex</taxon>
    </lineage>
</organism>
<evidence type="ECO:0000313" key="2">
    <source>
        <dbReference type="EMBL" id="KAK1640041.1"/>
    </source>
</evidence>
<sequence length="161" mass="17779">MISRCSPPTHTHILSHSLPDGTHIHPTASASKCMHLMRREEWARPSLDRQTAASSSLFWPFPQTFYPRLLTSETVLKPIRQEVPSSGSTLAAPCPFRTISQPDQSGHLASHGQVPSTPIARVKVMDEKEQVENTEGQSSRSKSRLHVPSSSLKEYLPCVGS</sequence>
<gene>
    <name evidence="2" type="ORF">BDP81DRAFT_419248</name>
</gene>
<evidence type="ECO:0000256" key="1">
    <source>
        <dbReference type="SAM" id="MobiDB-lite"/>
    </source>
</evidence>
<dbReference type="RefSeq" id="XP_060448648.1">
    <property type="nucleotide sequence ID" value="XM_060589756.1"/>
</dbReference>
<feature type="compositionally biased region" description="Polar residues" evidence="1">
    <location>
        <begin position="1"/>
        <end position="14"/>
    </location>
</feature>
<keyword evidence="3" id="KW-1185">Reference proteome</keyword>
<dbReference type="EMBL" id="JAHMHQ010000004">
    <property type="protein sequence ID" value="KAK1640041.1"/>
    <property type="molecule type" value="Genomic_DNA"/>
</dbReference>
<accession>A0AAI9ZY81</accession>
<feature type="region of interest" description="Disordered" evidence="1">
    <location>
        <begin position="1"/>
        <end position="21"/>
    </location>
</feature>
<protein>
    <submittedName>
        <fullName evidence="2">Uncharacterized protein</fullName>
    </submittedName>
</protein>
<evidence type="ECO:0000313" key="3">
    <source>
        <dbReference type="Proteomes" id="UP001243989"/>
    </source>
</evidence>